<dbReference type="InterPro" id="IPR036047">
    <property type="entry name" value="F-box-like_dom_sf"/>
</dbReference>
<dbReference type="GO" id="GO:0006516">
    <property type="term" value="P:glycoprotein catabolic process"/>
    <property type="evidence" value="ECO:0007669"/>
    <property type="project" value="TreeGrafter"/>
</dbReference>
<protein>
    <submittedName>
        <fullName evidence="4">Uncharacterized protein</fullName>
    </submittedName>
</protein>
<evidence type="ECO:0000256" key="1">
    <source>
        <dbReference type="SAM" id="MobiDB-lite"/>
    </source>
</evidence>
<dbReference type="Pfam" id="PF04300">
    <property type="entry name" value="FBA"/>
    <property type="match status" value="1"/>
</dbReference>
<sequence length="424" mass="48400">MGQREESNRATGRDLLAIQQPVRDRAILAKPCPVKPEPGELPHLGAKEKGRSSPPPEDEGLQFPSASPVKDPAKNSCADIWKAGCRPSSWGDWELLGFSLGPPGLRLSVVPDPNGMSQSGVKRWLSSFLRKKATLQDLPEEVLLEILSWVPKRDLILNCRLVCSQWRELVDQPVLWKRKCERLGIRPKMPDGTDHDWRTFYLRHSVPNLVKNPCGQENLDYWDLHGTSWVTVPYRLPFPYERIPCPPPDVQRCFVVSSPTRSAGGQGVKSQRITLRDEGYSDRLMDETRPRIVVKDWFYIYYWGHCELHVKLLSAEYEVLQECHLTGQPQWWCQVCHTFDDYPSGVRHIDLEHKASWYKCSVEITDTSVTIDPEVPASREGRSSTGRPLRKNSFFDTLCPLGRFFRETLPEGPGSSRLRGVSFK</sequence>
<dbReference type="Pfam" id="PF12937">
    <property type="entry name" value="F-box-like"/>
    <property type="match status" value="1"/>
</dbReference>
<dbReference type="OrthoDB" id="9049704at2759"/>
<feature type="domain" description="F-box" evidence="2">
    <location>
        <begin position="132"/>
        <end position="179"/>
    </location>
</feature>
<dbReference type="Gene3D" id="1.20.1280.50">
    <property type="match status" value="1"/>
</dbReference>
<dbReference type="PROSITE" id="PS51114">
    <property type="entry name" value="FBA"/>
    <property type="match status" value="1"/>
</dbReference>
<evidence type="ECO:0000259" key="2">
    <source>
        <dbReference type="PROSITE" id="PS50181"/>
    </source>
</evidence>
<dbReference type="EMBL" id="JAPFRF010000020">
    <property type="protein sequence ID" value="KAJ7306347.1"/>
    <property type="molecule type" value="Genomic_DNA"/>
</dbReference>
<name>A0A9Q0X8P8_9SAUR</name>
<dbReference type="GO" id="GO:0061630">
    <property type="term" value="F:ubiquitin protein ligase activity"/>
    <property type="evidence" value="ECO:0007669"/>
    <property type="project" value="TreeGrafter"/>
</dbReference>
<feature type="domain" description="FBA" evidence="3">
    <location>
        <begin position="199"/>
        <end position="378"/>
    </location>
</feature>
<dbReference type="SUPFAM" id="SSF81383">
    <property type="entry name" value="F-box domain"/>
    <property type="match status" value="1"/>
</dbReference>
<evidence type="ECO:0000313" key="5">
    <source>
        <dbReference type="Proteomes" id="UP001142489"/>
    </source>
</evidence>
<proteinExistence type="predicted"/>
<dbReference type="GO" id="GO:0019005">
    <property type="term" value="C:SCF ubiquitin ligase complex"/>
    <property type="evidence" value="ECO:0007669"/>
    <property type="project" value="TreeGrafter"/>
</dbReference>
<dbReference type="AlphaFoldDB" id="A0A9Q0X8P8"/>
<dbReference type="SMART" id="SM01198">
    <property type="entry name" value="FBA"/>
    <property type="match status" value="1"/>
</dbReference>
<dbReference type="InterPro" id="IPR001810">
    <property type="entry name" value="F-box_dom"/>
</dbReference>
<accession>A0A9Q0X8P8</accession>
<dbReference type="GO" id="GO:0036503">
    <property type="term" value="P:ERAD pathway"/>
    <property type="evidence" value="ECO:0007669"/>
    <property type="project" value="TreeGrafter"/>
</dbReference>
<dbReference type="FunFam" id="1.20.1280.50:FF:000002">
    <property type="entry name" value="F-box only protein 44"/>
    <property type="match status" value="1"/>
</dbReference>
<reference evidence="4" key="1">
    <citation type="journal article" date="2023" name="DNA Res.">
        <title>Chromosome-level genome assembly of Phrynocephalus forsythii using third-generation DNA sequencing and Hi-C analysis.</title>
        <authorList>
            <person name="Qi Y."/>
            <person name="Zhao W."/>
            <person name="Zhao Y."/>
            <person name="Niu C."/>
            <person name="Cao S."/>
            <person name="Zhang Y."/>
        </authorList>
    </citation>
    <scope>NUCLEOTIDE SEQUENCE</scope>
    <source>
        <tissue evidence="4">Muscle</tissue>
    </source>
</reference>
<dbReference type="SMART" id="SM00256">
    <property type="entry name" value="FBOX"/>
    <property type="match status" value="1"/>
</dbReference>
<evidence type="ECO:0000313" key="4">
    <source>
        <dbReference type="EMBL" id="KAJ7306347.1"/>
    </source>
</evidence>
<organism evidence="4 5">
    <name type="scientific">Phrynocephalus forsythii</name>
    <dbReference type="NCBI Taxonomy" id="171643"/>
    <lineage>
        <taxon>Eukaryota</taxon>
        <taxon>Metazoa</taxon>
        <taxon>Chordata</taxon>
        <taxon>Craniata</taxon>
        <taxon>Vertebrata</taxon>
        <taxon>Euteleostomi</taxon>
        <taxon>Lepidosauria</taxon>
        <taxon>Squamata</taxon>
        <taxon>Bifurcata</taxon>
        <taxon>Unidentata</taxon>
        <taxon>Episquamata</taxon>
        <taxon>Toxicofera</taxon>
        <taxon>Iguania</taxon>
        <taxon>Acrodonta</taxon>
        <taxon>Agamidae</taxon>
        <taxon>Agaminae</taxon>
        <taxon>Phrynocephalus</taxon>
    </lineage>
</organism>
<dbReference type="PANTHER" id="PTHR12125">
    <property type="entry name" value="F-BOX ONLY PROTEIN 6-LIKE PROTEIN"/>
    <property type="match status" value="1"/>
</dbReference>
<dbReference type="CDD" id="cd22168">
    <property type="entry name" value="F-box_FBXO6-like"/>
    <property type="match status" value="1"/>
</dbReference>
<keyword evidence="5" id="KW-1185">Reference proteome</keyword>
<dbReference type="InterPro" id="IPR007397">
    <property type="entry name" value="F-box-assoc_dom"/>
</dbReference>
<comment type="caution">
    <text evidence="4">The sequence shown here is derived from an EMBL/GenBank/DDBJ whole genome shotgun (WGS) entry which is preliminary data.</text>
</comment>
<gene>
    <name evidence="4" type="ORF">JRQ81_009689</name>
</gene>
<dbReference type="GO" id="GO:0005737">
    <property type="term" value="C:cytoplasm"/>
    <property type="evidence" value="ECO:0007669"/>
    <property type="project" value="TreeGrafter"/>
</dbReference>
<feature type="compositionally biased region" description="Basic and acidic residues" evidence="1">
    <location>
        <begin position="37"/>
        <end position="51"/>
    </location>
</feature>
<feature type="region of interest" description="Disordered" evidence="1">
    <location>
        <begin position="1"/>
        <end position="72"/>
    </location>
</feature>
<dbReference type="InterPro" id="IPR008979">
    <property type="entry name" value="Galactose-bd-like_sf"/>
</dbReference>
<dbReference type="SUPFAM" id="SSF49785">
    <property type="entry name" value="Galactose-binding domain-like"/>
    <property type="match status" value="1"/>
</dbReference>
<dbReference type="InterPro" id="IPR039752">
    <property type="entry name" value="F-box_only"/>
</dbReference>
<dbReference type="Proteomes" id="UP001142489">
    <property type="component" value="Unassembled WGS sequence"/>
</dbReference>
<dbReference type="GO" id="GO:0031146">
    <property type="term" value="P:SCF-dependent proteasomal ubiquitin-dependent protein catabolic process"/>
    <property type="evidence" value="ECO:0007669"/>
    <property type="project" value="TreeGrafter"/>
</dbReference>
<feature type="compositionally biased region" description="Basic and acidic residues" evidence="1">
    <location>
        <begin position="1"/>
        <end position="12"/>
    </location>
</feature>
<dbReference type="PROSITE" id="PS50181">
    <property type="entry name" value="FBOX"/>
    <property type="match status" value="1"/>
</dbReference>
<dbReference type="Gene3D" id="2.60.120.260">
    <property type="entry name" value="Galactose-binding domain-like"/>
    <property type="match status" value="1"/>
</dbReference>
<dbReference type="PANTHER" id="PTHR12125:SF12">
    <property type="entry name" value="F-BOX ONLY PROTEIN 6"/>
    <property type="match status" value="1"/>
</dbReference>
<evidence type="ECO:0000259" key="3">
    <source>
        <dbReference type="PROSITE" id="PS51114"/>
    </source>
</evidence>